<name>A0A7C8MVP1_9PEZI</name>
<protein>
    <submittedName>
        <fullName evidence="2">Uncharacterized protein</fullName>
    </submittedName>
</protein>
<comment type="caution">
    <text evidence="2">The sequence shown here is derived from an EMBL/GenBank/DDBJ whole genome shotgun (WGS) entry which is preliminary data.</text>
</comment>
<feature type="region of interest" description="Disordered" evidence="1">
    <location>
        <begin position="66"/>
        <end position="100"/>
    </location>
</feature>
<sequence length="175" mass="19556">MCSTVVFHYKCGCSERVVFECPFSSAPSSNLAKGLHADSRQNCSRRYRLHQKKLFPPQKLTVATTTIPSSPKLPILPPPKLYSSKSENTEEREADGETTTEIDEICHDCWQRGLGSTKQRDNDSTSSTTMGDYEDDKENRVNVRVLRERSVNELILPPLSTNPGTVSSIENFSGD</sequence>
<dbReference type="EMBL" id="WUBL01000040">
    <property type="protein sequence ID" value="KAF2969195.1"/>
    <property type="molecule type" value="Genomic_DNA"/>
</dbReference>
<dbReference type="AlphaFoldDB" id="A0A7C8MVP1"/>
<feature type="region of interest" description="Disordered" evidence="1">
    <location>
        <begin position="156"/>
        <end position="175"/>
    </location>
</feature>
<feature type="compositionally biased region" description="Polar residues" evidence="1">
    <location>
        <begin position="159"/>
        <end position="175"/>
    </location>
</feature>
<evidence type="ECO:0000256" key="1">
    <source>
        <dbReference type="SAM" id="MobiDB-lite"/>
    </source>
</evidence>
<feature type="compositionally biased region" description="Acidic residues" evidence="1">
    <location>
        <begin position="90"/>
        <end position="100"/>
    </location>
</feature>
<evidence type="ECO:0000313" key="3">
    <source>
        <dbReference type="Proteomes" id="UP000481858"/>
    </source>
</evidence>
<organism evidence="2 3">
    <name type="scientific">Xylaria multiplex</name>
    <dbReference type="NCBI Taxonomy" id="323545"/>
    <lineage>
        <taxon>Eukaryota</taxon>
        <taxon>Fungi</taxon>
        <taxon>Dikarya</taxon>
        <taxon>Ascomycota</taxon>
        <taxon>Pezizomycotina</taxon>
        <taxon>Sordariomycetes</taxon>
        <taxon>Xylariomycetidae</taxon>
        <taxon>Xylariales</taxon>
        <taxon>Xylariaceae</taxon>
        <taxon>Xylaria</taxon>
    </lineage>
</organism>
<evidence type="ECO:0000313" key="2">
    <source>
        <dbReference type="EMBL" id="KAF2969195.1"/>
    </source>
</evidence>
<reference evidence="2 3" key="1">
    <citation type="submission" date="2019-12" db="EMBL/GenBank/DDBJ databases">
        <title>Draft genome sequence of the ascomycete Xylaria multiplex DSM 110363.</title>
        <authorList>
            <person name="Buettner E."/>
            <person name="Kellner H."/>
        </authorList>
    </citation>
    <scope>NUCLEOTIDE SEQUENCE [LARGE SCALE GENOMIC DNA]</scope>
    <source>
        <strain evidence="2 3">DSM 110363</strain>
    </source>
</reference>
<dbReference type="InParanoid" id="A0A7C8MVP1"/>
<feature type="region of interest" description="Disordered" evidence="1">
    <location>
        <begin position="115"/>
        <end position="141"/>
    </location>
</feature>
<dbReference type="Proteomes" id="UP000481858">
    <property type="component" value="Unassembled WGS sequence"/>
</dbReference>
<gene>
    <name evidence="2" type="ORF">GQX73_g4440</name>
</gene>
<keyword evidence="3" id="KW-1185">Reference proteome</keyword>
<dbReference type="OrthoDB" id="4756036at2759"/>
<proteinExistence type="predicted"/>
<accession>A0A7C8MVP1</accession>